<name>A0A0K8P428_PISS1</name>
<feature type="region of interest" description="Disordered" evidence="1">
    <location>
        <begin position="48"/>
        <end position="71"/>
    </location>
</feature>
<gene>
    <name evidence="2" type="ORF">ISF6_3201</name>
</gene>
<reference evidence="2 3" key="2">
    <citation type="journal article" date="2016" name="Science">
        <title>A bacterium that degrades and assimilates poly(ethylene terephthalate).</title>
        <authorList>
            <person name="Yoshida S."/>
            <person name="Hiraga K."/>
            <person name="Takehana T."/>
            <person name="Taniguchi I."/>
            <person name="Yamaji H."/>
            <person name="Maeda Y."/>
            <person name="Toyohara K."/>
            <person name="Miyamoto K."/>
            <person name="Kimura Y."/>
            <person name="Oda K."/>
        </authorList>
    </citation>
    <scope>NUCLEOTIDE SEQUENCE [LARGE SCALE GENOMIC DNA]</scope>
    <source>
        <strain evidence="3">NBRC 110686 / TISTR 2288 / 201-F6</strain>
    </source>
</reference>
<accession>A0A0K8P428</accession>
<reference evidence="3" key="1">
    <citation type="submission" date="2015-07" db="EMBL/GenBank/DDBJ databases">
        <title>Discovery of a poly(ethylene terephthalate assimilation.</title>
        <authorList>
            <person name="Yoshida S."/>
            <person name="Hiraga K."/>
            <person name="Takehana T."/>
            <person name="Taniguchi I."/>
            <person name="Yamaji H."/>
            <person name="Maeda Y."/>
            <person name="Toyohara K."/>
            <person name="Miyamoto K."/>
            <person name="Kimura Y."/>
            <person name="Oda K."/>
        </authorList>
    </citation>
    <scope>NUCLEOTIDE SEQUENCE [LARGE SCALE GENOMIC DNA]</scope>
    <source>
        <strain evidence="3">NBRC 110686 / TISTR 2288 / 201-F6</strain>
    </source>
</reference>
<dbReference type="Proteomes" id="UP000037660">
    <property type="component" value="Unassembled WGS sequence"/>
</dbReference>
<proteinExistence type="predicted"/>
<sequence>MSISTALQGLDIYMRTTDETGAVTFSQHRVWDVQRFVRARQDEAAKLNERKGSTKAGAQQVTREQYVARSL</sequence>
<dbReference type="RefSeq" id="WP_054021281.1">
    <property type="nucleotide sequence ID" value="NZ_BBYR01000045.1"/>
</dbReference>
<evidence type="ECO:0000313" key="3">
    <source>
        <dbReference type="Proteomes" id="UP000037660"/>
    </source>
</evidence>
<evidence type="ECO:0000256" key="1">
    <source>
        <dbReference type="SAM" id="MobiDB-lite"/>
    </source>
</evidence>
<keyword evidence="3" id="KW-1185">Reference proteome</keyword>
<organism evidence="2 3">
    <name type="scientific">Piscinibacter sakaiensis</name>
    <name type="common">Ideonella sakaiensis</name>
    <dbReference type="NCBI Taxonomy" id="1547922"/>
    <lineage>
        <taxon>Bacteria</taxon>
        <taxon>Pseudomonadati</taxon>
        <taxon>Pseudomonadota</taxon>
        <taxon>Betaproteobacteria</taxon>
        <taxon>Burkholderiales</taxon>
        <taxon>Sphaerotilaceae</taxon>
        <taxon>Piscinibacter</taxon>
    </lineage>
</organism>
<dbReference type="STRING" id="1547922.ISF6_3201"/>
<protein>
    <submittedName>
        <fullName evidence="2">Uncharacterized protein</fullName>
    </submittedName>
</protein>
<dbReference type="AlphaFoldDB" id="A0A0K8P428"/>
<dbReference type="EMBL" id="BBYR01000045">
    <property type="protein sequence ID" value="GAP37346.1"/>
    <property type="molecule type" value="Genomic_DNA"/>
</dbReference>
<evidence type="ECO:0000313" key="2">
    <source>
        <dbReference type="EMBL" id="GAP37346.1"/>
    </source>
</evidence>
<comment type="caution">
    <text evidence="2">The sequence shown here is derived from an EMBL/GenBank/DDBJ whole genome shotgun (WGS) entry which is preliminary data.</text>
</comment>